<protein>
    <submittedName>
        <fullName evidence="2">DUF2304 domain-containing protein</fullName>
    </submittedName>
</protein>
<name>A0AAW8TSX0_9ENTE</name>
<reference evidence="2" key="1">
    <citation type="submission" date="2023-03" db="EMBL/GenBank/DDBJ databases">
        <authorList>
            <person name="Shen W."/>
            <person name="Cai J."/>
        </authorList>
    </citation>
    <scope>NUCLEOTIDE SEQUENCE</scope>
    <source>
        <strain evidence="2">B226-2</strain>
    </source>
</reference>
<evidence type="ECO:0000313" key="2">
    <source>
        <dbReference type="EMBL" id="MDT2809396.1"/>
    </source>
</evidence>
<keyword evidence="1" id="KW-0472">Membrane</keyword>
<comment type="caution">
    <text evidence="2">The sequence shown here is derived from an EMBL/GenBank/DDBJ whole genome shotgun (WGS) entry which is preliminary data.</text>
</comment>
<accession>A0AAW8TSX0</accession>
<evidence type="ECO:0000313" key="3">
    <source>
        <dbReference type="Proteomes" id="UP001256711"/>
    </source>
</evidence>
<feature type="transmembrane region" description="Helical" evidence="1">
    <location>
        <begin position="64"/>
        <end position="83"/>
    </location>
</feature>
<organism evidence="2 3">
    <name type="scientific">Enterococcus asini</name>
    <dbReference type="NCBI Taxonomy" id="57732"/>
    <lineage>
        <taxon>Bacteria</taxon>
        <taxon>Bacillati</taxon>
        <taxon>Bacillota</taxon>
        <taxon>Bacilli</taxon>
        <taxon>Lactobacillales</taxon>
        <taxon>Enterococcaceae</taxon>
        <taxon>Enterococcus</taxon>
    </lineage>
</organism>
<dbReference type="Pfam" id="PF10066">
    <property type="entry name" value="DUF2304"/>
    <property type="match status" value="1"/>
</dbReference>
<feature type="transmembrane region" description="Helical" evidence="1">
    <location>
        <begin position="30"/>
        <end position="52"/>
    </location>
</feature>
<gene>
    <name evidence="2" type="ORF">P7H43_02655</name>
</gene>
<dbReference type="RefSeq" id="WP_231452441.1">
    <property type="nucleotide sequence ID" value="NZ_JADMDV010000002.1"/>
</dbReference>
<dbReference type="AlphaFoldDB" id="A0AAW8TSX0"/>
<keyword evidence="1" id="KW-0812">Transmembrane</keyword>
<dbReference type="Proteomes" id="UP001256711">
    <property type="component" value="Unassembled WGS sequence"/>
</dbReference>
<sequence length="118" mass="13582">MNFFSILMLIIAISFLYYVIRSINKNSFLFANAALWLVVGIVLIMFSIFPSIPNFLAELFGFQLTSNFLLFLAVFLLILLAFAQSIQLSKQKTQITALIQELSMMRSKDKELFKNNEK</sequence>
<keyword evidence="1" id="KW-1133">Transmembrane helix</keyword>
<dbReference type="EMBL" id="JARQBJ010000001">
    <property type="protein sequence ID" value="MDT2809396.1"/>
    <property type="molecule type" value="Genomic_DNA"/>
</dbReference>
<feature type="transmembrane region" description="Helical" evidence="1">
    <location>
        <begin position="6"/>
        <end position="23"/>
    </location>
</feature>
<dbReference type="InterPro" id="IPR019277">
    <property type="entry name" value="DUF2304"/>
</dbReference>
<proteinExistence type="predicted"/>
<evidence type="ECO:0000256" key="1">
    <source>
        <dbReference type="SAM" id="Phobius"/>
    </source>
</evidence>